<dbReference type="GO" id="GO:0015627">
    <property type="term" value="C:type II protein secretion system complex"/>
    <property type="evidence" value="ECO:0007669"/>
    <property type="project" value="InterPro"/>
</dbReference>
<comment type="caution">
    <text evidence="7">The sequence shown here is derived from an EMBL/GenBank/DDBJ whole genome shotgun (WGS) entry which is preliminary data.</text>
</comment>
<dbReference type="GO" id="GO:0015628">
    <property type="term" value="P:protein secretion by the type II secretion system"/>
    <property type="evidence" value="ECO:0007669"/>
    <property type="project" value="InterPro"/>
</dbReference>
<evidence type="ECO:0000256" key="4">
    <source>
        <dbReference type="ARBA" id="ARBA00022989"/>
    </source>
</evidence>
<keyword evidence="3 6" id="KW-0812">Transmembrane</keyword>
<feature type="transmembrane region" description="Helical" evidence="6">
    <location>
        <begin position="6"/>
        <end position="28"/>
    </location>
</feature>
<evidence type="ECO:0000313" key="8">
    <source>
        <dbReference type="Proteomes" id="UP000228689"/>
    </source>
</evidence>
<evidence type="ECO:0000256" key="3">
    <source>
        <dbReference type="ARBA" id="ARBA00022692"/>
    </source>
</evidence>
<dbReference type="InterPro" id="IPR045584">
    <property type="entry name" value="Pilin-like"/>
</dbReference>
<dbReference type="PROSITE" id="PS00409">
    <property type="entry name" value="PROKAR_NTER_METHYL"/>
    <property type="match status" value="1"/>
</dbReference>
<dbReference type="Proteomes" id="UP000228689">
    <property type="component" value="Unassembled WGS sequence"/>
</dbReference>
<dbReference type="PANTHER" id="PTHR30093:SF44">
    <property type="entry name" value="TYPE II SECRETION SYSTEM CORE PROTEIN G"/>
    <property type="match status" value="1"/>
</dbReference>
<dbReference type="InterPro" id="IPR012902">
    <property type="entry name" value="N_methyl_site"/>
</dbReference>
<keyword evidence="5 6" id="KW-0472">Membrane</keyword>
<evidence type="ECO:0000313" key="7">
    <source>
        <dbReference type="EMBL" id="PIY95326.1"/>
    </source>
</evidence>
<sequence>MKKTKGFTLLELLVVIAIIGLISTFAAVQLNSGREKARDAKRIADVKAVQTAMEFIYDDNGDYDLAACTDTDDPIGIHTCTSSGLETYIPRVADLQDPSATTLAGCIDAAAAVCQMSFATRPTGSAQAYTIHFYLEQANAALGTTAAADCTATENGIDCS</sequence>
<evidence type="ECO:0000256" key="2">
    <source>
        <dbReference type="ARBA" id="ARBA00022481"/>
    </source>
</evidence>
<dbReference type="NCBIfam" id="TIGR02532">
    <property type="entry name" value="IV_pilin_GFxxxE"/>
    <property type="match status" value="1"/>
</dbReference>
<keyword evidence="4 6" id="KW-1133">Transmembrane helix</keyword>
<name>A0A2M7RG50_9BACT</name>
<accession>A0A2M7RG50</accession>
<dbReference type="InterPro" id="IPR000983">
    <property type="entry name" value="Bac_GSPG_pilin"/>
</dbReference>
<dbReference type="PRINTS" id="PR00813">
    <property type="entry name" value="BCTERIALGSPG"/>
</dbReference>
<evidence type="ECO:0000256" key="5">
    <source>
        <dbReference type="ARBA" id="ARBA00023136"/>
    </source>
</evidence>
<organism evidence="7 8">
    <name type="scientific">Candidatus Komeilibacteria bacterium CG_4_10_14_0_8_um_filter_37_78</name>
    <dbReference type="NCBI Taxonomy" id="1974471"/>
    <lineage>
        <taxon>Bacteria</taxon>
        <taxon>Candidatus Komeiliibacteriota</taxon>
    </lineage>
</organism>
<dbReference type="Gene3D" id="3.30.700.10">
    <property type="entry name" value="Glycoprotein, Type 4 Pilin"/>
    <property type="match status" value="1"/>
</dbReference>
<dbReference type="GO" id="GO:0016020">
    <property type="term" value="C:membrane"/>
    <property type="evidence" value="ECO:0007669"/>
    <property type="project" value="UniProtKB-SubCell"/>
</dbReference>
<keyword evidence="2" id="KW-0488">Methylation</keyword>
<evidence type="ECO:0000256" key="6">
    <source>
        <dbReference type="SAM" id="Phobius"/>
    </source>
</evidence>
<comment type="subcellular location">
    <subcellularLocation>
        <location evidence="1">Membrane</location>
        <topology evidence="1">Single-pass membrane protein</topology>
    </subcellularLocation>
</comment>
<gene>
    <name evidence="7" type="ORF">COY67_00525</name>
</gene>
<dbReference type="AlphaFoldDB" id="A0A2M7RG50"/>
<evidence type="ECO:0000256" key="1">
    <source>
        <dbReference type="ARBA" id="ARBA00004167"/>
    </source>
</evidence>
<dbReference type="PANTHER" id="PTHR30093">
    <property type="entry name" value="GENERAL SECRETION PATHWAY PROTEIN G"/>
    <property type="match status" value="1"/>
</dbReference>
<reference evidence="8" key="1">
    <citation type="submission" date="2017-09" db="EMBL/GenBank/DDBJ databases">
        <title>Depth-based differentiation of microbial function through sediment-hosted aquifers and enrichment of novel symbionts in the deep terrestrial subsurface.</title>
        <authorList>
            <person name="Probst A.J."/>
            <person name="Ladd B."/>
            <person name="Jarett J.K."/>
            <person name="Geller-Mcgrath D.E."/>
            <person name="Sieber C.M.K."/>
            <person name="Emerson J.B."/>
            <person name="Anantharaman K."/>
            <person name="Thomas B.C."/>
            <person name="Malmstrom R."/>
            <person name="Stieglmeier M."/>
            <person name="Klingl A."/>
            <person name="Woyke T."/>
            <person name="Ryan C.M."/>
            <person name="Banfield J.F."/>
        </authorList>
    </citation>
    <scope>NUCLEOTIDE SEQUENCE [LARGE SCALE GENOMIC DNA]</scope>
</reference>
<dbReference type="Pfam" id="PF07963">
    <property type="entry name" value="N_methyl"/>
    <property type="match status" value="1"/>
</dbReference>
<protein>
    <submittedName>
        <fullName evidence="7">Uncharacterized protein</fullName>
    </submittedName>
</protein>
<dbReference type="SUPFAM" id="SSF54523">
    <property type="entry name" value="Pili subunits"/>
    <property type="match status" value="1"/>
</dbReference>
<proteinExistence type="predicted"/>
<dbReference type="EMBL" id="PFMC01000013">
    <property type="protein sequence ID" value="PIY95326.1"/>
    <property type="molecule type" value="Genomic_DNA"/>
</dbReference>